<feature type="compositionally biased region" description="Polar residues" evidence="2">
    <location>
        <begin position="1"/>
        <end position="10"/>
    </location>
</feature>
<feature type="region of interest" description="Disordered" evidence="2">
    <location>
        <begin position="518"/>
        <end position="592"/>
    </location>
</feature>
<feature type="region of interest" description="Disordered" evidence="2">
    <location>
        <begin position="901"/>
        <end position="961"/>
    </location>
</feature>
<name>A0A4Q9MA77_9APHY</name>
<organism evidence="3">
    <name type="scientific">Dichomitus squalens</name>
    <dbReference type="NCBI Taxonomy" id="114155"/>
    <lineage>
        <taxon>Eukaryota</taxon>
        <taxon>Fungi</taxon>
        <taxon>Dikarya</taxon>
        <taxon>Basidiomycota</taxon>
        <taxon>Agaricomycotina</taxon>
        <taxon>Agaricomycetes</taxon>
        <taxon>Polyporales</taxon>
        <taxon>Polyporaceae</taxon>
        <taxon>Dichomitus</taxon>
    </lineage>
</organism>
<reference evidence="3" key="1">
    <citation type="submission" date="2019-01" db="EMBL/GenBank/DDBJ databases">
        <title>Draft genome sequences of three monokaryotic isolates of the white-rot basidiomycete fungus Dichomitus squalens.</title>
        <authorList>
            <consortium name="DOE Joint Genome Institute"/>
            <person name="Lopez S.C."/>
            <person name="Andreopoulos B."/>
            <person name="Pangilinan J."/>
            <person name="Lipzen A."/>
            <person name="Riley R."/>
            <person name="Ahrendt S."/>
            <person name="Ng V."/>
            <person name="Barry K."/>
            <person name="Daum C."/>
            <person name="Grigoriev I.V."/>
            <person name="Hilden K.S."/>
            <person name="Makela M.R."/>
            <person name="de Vries R.P."/>
        </authorList>
    </citation>
    <scope>NUCLEOTIDE SEQUENCE [LARGE SCALE GENOMIC DNA]</scope>
    <source>
        <strain evidence="3">OM18370.1</strain>
    </source>
</reference>
<feature type="compositionally biased region" description="Polar residues" evidence="2">
    <location>
        <begin position="1873"/>
        <end position="1896"/>
    </location>
</feature>
<feature type="compositionally biased region" description="Acidic residues" evidence="2">
    <location>
        <begin position="537"/>
        <end position="555"/>
    </location>
</feature>
<evidence type="ECO:0000256" key="1">
    <source>
        <dbReference type="SAM" id="Coils"/>
    </source>
</evidence>
<evidence type="ECO:0000313" key="3">
    <source>
        <dbReference type="EMBL" id="TBU23098.1"/>
    </source>
</evidence>
<accession>A0A4Q9MA77</accession>
<feature type="region of interest" description="Disordered" evidence="2">
    <location>
        <begin position="611"/>
        <end position="885"/>
    </location>
</feature>
<feature type="compositionally biased region" description="Pro residues" evidence="2">
    <location>
        <begin position="617"/>
        <end position="627"/>
    </location>
</feature>
<protein>
    <submittedName>
        <fullName evidence="3">Uncharacterized protein</fullName>
    </submittedName>
</protein>
<feature type="compositionally biased region" description="Basic and acidic residues" evidence="2">
    <location>
        <begin position="1037"/>
        <end position="1052"/>
    </location>
</feature>
<feature type="compositionally biased region" description="Acidic residues" evidence="2">
    <location>
        <begin position="840"/>
        <end position="851"/>
    </location>
</feature>
<feature type="compositionally biased region" description="Polar residues" evidence="2">
    <location>
        <begin position="1850"/>
        <end position="1863"/>
    </location>
</feature>
<feature type="region of interest" description="Disordered" evidence="2">
    <location>
        <begin position="1"/>
        <end position="60"/>
    </location>
</feature>
<feature type="coiled-coil region" evidence="1">
    <location>
        <begin position="1555"/>
        <end position="1666"/>
    </location>
</feature>
<evidence type="ECO:0000256" key="2">
    <source>
        <dbReference type="SAM" id="MobiDB-lite"/>
    </source>
</evidence>
<feature type="region of interest" description="Disordered" evidence="2">
    <location>
        <begin position="1842"/>
        <end position="1960"/>
    </location>
</feature>
<feature type="region of interest" description="Disordered" evidence="2">
    <location>
        <begin position="312"/>
        <end position="376"/>
    </location>
</feature>
<keyword evidence="1" id="KW-0175">Coiled coil</keyword>
<sequence length="1960" mass="214815">MVSQHRQQLSRLFIPPTLDSQQPMNFAANPPLFSPALPTSLQQGMHPPFALNGPPQNPLQTPMQANFFPQQPGAPGRPSLHRSHPSVMQLAAAGILPPPGMPMTPLGQGVFPQPMVPGLAPFAPPFVPRSKRSASMSVGGPPKAVLGGPQRKVSPMPATPAAAVAAPATQPQKPKKVLVNLPRETIPGEGDEPPTRASFARVPLVESEIPVQDEVRYPETSTVELYPPDSWRNHLPPTVDVFLPGKVVQAAWDGIKQRIIEEKLQKLGVERGSGSSVPHIHAPHARAASISSPADPALLFFKLNKLQQSQNASVSNSLSTSPQPPVNLSPSPSQLPPRLQNQNRHGHSISLAQPSSRHSPMYNPSGAFNPFGPNATLGSDQVLTRISPAPPSAAAAPSSEIIHAPQGRVPTSVASLAPPQVASRPESRPDFFRGFGVEIPEEEEPDEEEAPAPDAIADDVFEVAPADTTVASAEGTELDGMSTVAQSRIHSRHVSKLSAALSLRSVGGGLADESMELTEEAPLPVRSPAGELAVVDLDGDEDQEGDHDVDPDQEAVGEWTGSEDLRTTETSDDESIGEWSNPSDEERARQLRLHRRMMRRVKQVKQELEIPRRIPDFPRPPAMPVPVPGTAENVDDDIVSNPSDEGHGPYAEYFEQQAAAGRRPLPPLPHSRSGSQYSAQTGHDPALAHSRNASEQYLTPGGLHPRPSQLPQPQPALAPRTDLNPLAKPFVFGASRQSGSFAPSMFSSSSGTPGIATPPTHARAPSFGKPLNVAAPEFKPGGFTFRPPPGVPQLTFQPVQPIQPPQPPQPRPLPTPPAPAEPARASQGREKRQRRSSDSFESDGEGEDEDGVNTMHSFRFPPAASDSTPARHSAPASPPVNTVGVDKQSGLNVAAKPFTFTGSLPFLPQHKDDIPRSPGFSDDEENDENKPILPAPPVSMPVPQIGAEELPFPPTSKPKRAPIPLDFKHPVSTNTVPAGLFKALVNNEDGERTRRTVRSRLSSRDIYEHSPRQSLDDLHVPPISQRTGRNRLFTDPGFRDRDDSLERDDVFSVRRPRRSSLPPRRNDDEDDEESMSEISVAPMNLSKRIEMQQYEQRLEKLLEEKFETIKRTLNAYKSAASNGQAINSSTEAMISEVVTLFRAQLQESAARQLDEGLMDARGEFDFELLKGIIEQSHEESRAVLQREIATLLQQAQPNIPRDRDAELQRLIEDLGNRTINTLANAMSQLGARIQAMEASRAPSTNNEHLFQELFQKLLPHIAALRSDPIDYDVLTARLAQAVKPNISQLIDLASDKRETAGLIVDKLVPILPSLQPQIDLESVVGRLTSELKTIVGPLDPHEMKEQVSDLVVERLDSRLAVRDRPLNVDAISDKVTENVRGLVAPLADVQRKLEELANKEPVVTPHQVDLSAIQKDISDVLADLPQRLSAAVEALDSAQNEFKTKAARPENDASSKILRNIENVVSTFSAEQKKLVEQNTEFSDFCQDIIKHINSLPEAMVKATEVLQNAHADFAARDTSQKDSEEIRKLMSENSGLQVQLAKARGAHGQVRVEKDMLSDRVKAVEAERENLNLRVEALQDSISKKAGDTVALEAKNAELEEALARALERLKAADVQAQSQQEKLAELEKAKSGLASENQQLKARIESLEVKVTFITREKDTLADEIVSQKTLNAELVSQQSHWDELRQATEQIQLLTNLVGQVDIEEVKELRAIRDRSKVLEGEHAALQRRAKEFETKVANYEKVAQSSRQSLLQARQRAEEWERRAKEAETQLEVTQSKLDEVEQAHSQLDADYSLVKLQLEERDAEERLDKDRQNKLRDQIASLDGQVTRLQAELDKAKKANTTTAPTVLQPTARYQNGKTHPPPRPDSRASTVYNQSRAGTPKAQYNGTTNDVRVVTPPQASVRDSIHAPWRQSTLQPPVTPKSRYPSHYKNFRAPSPTPSVVSAAPTLGDDGWWS</sequence>
<feature type="compositionally biased region" description="Basic and acidic residues" evidence="2">
    <location>
        <begin position="827"/>
        <end position="838"/>
    </location>
</feature>
<feature type="region of interest" description="Disordered" evidence="2">
    <location>
        <begin position="989"/>
        <end position="1078"/>
    </location>
</feature>
<dbReference type="Proteomes" id="UP000292957">
    <property type="component" value="Unassembled WGS sequence"/>
</dbReference>
<feature type="coiled-coil region" evidence="1">
    <location>
        <begin position="1084"/>
        <end position="1111"/>
    </location>
</feature>
<feature type="compositionally biased region" description="Pro residues" evidence="2">
    <location>
        <begin position="801"/>
        <end position="820"/>
    </location>
</feature>
<feature type="region of interest" description="Disordered" evidence="2">
    <location>
        <begin position="133"/>
        <end position="156"/>
    </location>
</feature>
<dbReference type="OrthoDB" id="3357224at2759"/>
<dbReference type="EMBL" id="ML143515">
    <property type="protein sequence ID" value="TBU23098.1"/>
    <property type="molecule type" value="Genomic_DNA"/>
</dbReference>
<proteinExistence type="predicted"/>
<feature type="compositionally biased region" description="Basic and acidic residues" evidence="2">
    <location>
        <begin position="1002"/>
        <end position="1019"/>
    </location>
</feature>
<feature type="compositionally biased region" description="Low complexity" evidence="2">
    <location>
        <begin position="328"/>
        <end position="343"/>
    </location>
</feature>
<gene>
    <name evidence="3" type="ORF">BD311DRAFT_742618</name>
</gene>
<feature type="compositionally biased region" description="Low complexity" evidence="2">
    <location>
        <begin position="738"/>
        <end position="751"/>
    </location>
</feature>
<feature type="compositionally biased region" description="Polar residues" evidence="2">
    <location>
        <begin position="672"/>
        <end position="681"/>
    </location>
</feature>
<feature type="region of interest" description="Disordered" evidence="2">
    <location>
        <begin position="410"/>
        <end position="432"/>
    </location>
</feature>